<keyword evidence="3" id="KW-1185">Reference proteome</keyword>
<evidence type="ECO:0008006" key="4">
    <source>
        <dbReference type="Google" id="ProtNLM"/>
    </source>
</evidence>
<evidence type="ECO:0000313" key="3">
    <source>
        <dbReference type="Proteomes" id="UP000499080"/>
    </source>
</evidence>
<sequence length="211" mass="24723">MLEVFFDYDSVIHYEFISEGQTVNKELYLEILKRLRDASRRKRPEKLATNDWFLLHDIAPSHSALIMKKYLTRHSVTTLEHPPYSPDLAPADFYLFPRQKMKWKGNRFVDSDEVIENNWTSQKMDSRSVLNSYTNAGRSVWMQEESTLKANKLMQALEQSQTSTFGCSRYLVPTEAAHSLLLTMRRTTSWIRSDSDQKDSKEEEEDTSKLI</sequence>
<dbReference type="Proteomes" id="UP000499080">
    <property type="component" value="Unassembled WGS sequence"/>
</dbReference>
<proteinExistence type="predicted"/>
<dbReference type="PANTHER" id="PTHR46060">
    <property type="entry name" value="MARINER MOS1 TRANSPOSASE-LIKE PROTEIN"/>
    <property type="match status" value="1"/>
</dbReference>
<comment type="caution">
    <text evidence="2">The sequence shown here is derived from an EMBL/GenBank/DDBJ whole genome shotgun (WGS) entry which is preliminary data.</text>
</comment>
<dbReference type="GO" id="GO:0003676">
    <property type="term" value="F:nucleic acid binding"/>
    <property type="evidence" value="ECO:0007669"/>
    <property type="project" value="InterPro"/>
</dbReference>
<gene>
    <name evidence="2" type="ORF">AVEN_99017_1</name>
</gene>
<feature type="region of interest" description="Disordered" evidence="1">
    <location>
        <begin position="192"/>
        <end position="211"/>
    </location>
</feature>
<dbReference type="Gene3D" id="3.30.420.10">
    <property type="entry name" value="Ribonuclease H-like superfamily/Ribonuclease H"/>
    <property type="match status" value="1"/>
</dbReference>
<reference evidence="2 3" key="1">
    <citation type="journal article" date="2019" name="Sci. Rep.">
        <title>Orb-weaving spider Araneus ventricosus genome elucidates the spidroin gene catalogue.</title>
        <authorList>
            <person name="Kono N."/>
            <person name="Nakamura H."/>
            <person name="Ohtoshi R."/>
            <person name="Moran D.A.P."/>
            <person name="Shinohara A."/>
            <person name="Yoshida Y."/>
            <person name="Fujiwara M."/>
            <person name="Mori M."/>
            <person name="Tomita M."/>
            <person name="Arakawa K."/>
        </authorList>
    </citation>
    <scope>NUCLEOTIDE SEQUENCE [LARGE SCALE GENOMIC DNA]</scope>
</reference>
<protein>
    <recommendedName>
        <fullName evidence="4">Mariner Mos1 transposase</fullName>
    </recommendedName>
</protein>
<organism evidence="2 3">
    <name type="scientific">Araneus ventricosus</name>
    <name type="common">Orbweaver spider</name>
    <name type="synonym">Epeira ventricosa</name>
    <dbReference type="NCBI Taxonomy" id="182803"/>
    <lineage>
        <taxon>Eukaryota</taxon>
        <taxon>Metazoa</taxon>
        <taxon>Ecdysozoa</taxon>
        <taxon>Arthropoda</taxon>
        <taxon>Chelicerata</taxon>
        <taxon>Arachnida</taxon>
        <taxon>Araneae</taxon>
        <taxon>Araneomorphae</taxon>
        <taxon>Entelegynae</taxon>
        <taxon>Araneoidea</taxon>
        <taxon>Araneidae</taxon>
        <taxon>Araneus</taxon>
    </lineage>
</organism>
<dbReference type="InterPro" id="IPR036397">
    <property type="entry name" value="RNaseH_sf"/>
</dbReference>
<dbReference type="EMBL" id="BGPR01001220">
    <property type="protein sequence ID" value="GBM48584.1"/>
    <property type="molecule type" value="Genomic_DNA"/>
</dbReference>
<dbReference type="AlphaFoldDB" id="A0A4Y2G9G6"/>
<accession>A0A4Y2G9G6</accession>
<name>A0A4Y2G9G6_ARAVE</name>
<dbReference type="PANTHER" id="PTHR46060:SF1">
    <property type="entry name" value="MARINER MOS1 TRANSPOSASE-LIKE PROTEIN"/>
    <property type="match status" value="1"/>
</dbReference>
<feature type="compositionally biased region" description="Acidic residues" evidence="1">
    <location>
        <begin position="202"/>
        <end position="211"/>
    </location>
</feature>
<dbReference type="InterPro" id="IPR001888">
    <property type="entry name" value="Transposase_1"/>
</dbReference>
<dbReference type="InterPro" id="IPR052709">
    <property type="entry name" value="Transposase-MT_Hybrid"/>
</dbReference>
<evidence type="ECO:0000256" key="1">
    <source>
        <dbReference type="SAM" id="MobiDB-lite"/>
    </source>
</evidence>
<dbReference type="Pfam" id="PF01359">
    <property type="entry name" value="Transposase_1"/>
    <property type="match status" value="1"/>
</dbReference>
<evidence type="ECO:0000313" key="2">
    <source>
        <dbReference type="EMBL" id="GBM48584.1"/>
    </source>
</evidence>